<comment type="caution">
    <text evidence="1">The sequence shown here is derived from an EMBL/GenBank/DDBJ whole genome shotgun (WGS) entry which is preliminary data.</text>
</comment>
<gene>
    <name evidence="1" type="ORF">KIH79_08940</name>
</gene>
<evidence type="ECO:0000313" key="1">
    <source>
        <dbReference type="EMBL" id="MBW3093044.1"/>
    </source>
</evidence>
<keyword evidence="2" id="KW-1185">Reference proteome</keyword>
<dbReference type="EMBL" id="JAHBBH010000026">
    <property type="protein sequence ID" value="MBW3093044.1"/>
    <property type="molecule type" value="Genomic_DNA"/>
</dbReference>
<evidence type="ECO:0000313" key="2">
    <source>
        <dbReference type="Proteomes" id="UP000700815"/>
    </source>
</evidence>
<organism evidence="1 2">
    <name type="scientific">Bifidobacterium miconis</name>
    <dbReference type="NCBI Taxonomy" id="2834435"/>
    <lineage>
        <taxon>Bacteria</taxon>
        <taxon>Bacillati</taxon>
        <taxon>Actinomycetota</taxon>
        <taxon>Actinomycetes</taxon>
        <taxon>Bifidobacteriales</taxon>
        <taxon>Bifidobacteriaceae</taxon>
        <taxon>Bifidobacterium</taxon>
    </lineage>
</organism>
<proteinExistence type="predicted"/>
<reference evidence="1 2" key="1">
    <citation type="submission" date="2021-05" db="EMBL/GenBank/DDBJ databases">
        <title>Phylogenetic classification of ten novel species belonging to the genus Bifidobacterium comprising B. colchicus sp. nov., B. abeli sp. nov., B. bicoloris sp. nov., B. guerezis sp. nov., B. rosaliae sp. nov., B. santillanensis sp. nov., B. argentati sp. nov., B. amazzoni sp. nov., B. pluviali sp. nov., and B. pinnaculum sp. nov.</title>
        <authorList>
            <person name="Lugli G.A."/>
            <person name="Ruiz Garcia L."/>
            <person name="Margolles A."/>
            <person name="Ventura M."/>
        </authorList>
    </citation>
    <scope>NUCLEOTIDE SEQUENCE [LARGE SCALE GENOMIC DNA]</scope>
    <source>
        <strain evidence="1 2">82T10</strain>
    </source>
</reference>
<accession>A0ABS6WG65</accession>
<dbReference type="Proteomes" id="UP000700815">
    <property type="component" value="Unassembled WGS sequence"/>
</dbReference>
<sequence>LHGECIARFMCAYRPGVIEAVAYDATGHDIGRDRLHSATDHTELRAEVEWPIAAAGDADVCGPATVRPGRLAFVRVRYTDEHGITKPLERGTLRANVTGGDLLGFGCAAPFNRGSFVTGETGTYYGEALAVVRMPADAIAGHVAELTVSDGTHVATCGIIAA</sequence>
<feature type="non-terminal residue" evidence="1">
    <location>
        <position position="1"/>
    </location>
</feature>
<dbReference type="InterPro" id="IPR013783">
    <property type="entry name" value="Ig-like_fold"/>
</dbReference>
<name>A0ABS6WG65_9BIFI</name>
<dbReference type="Gene3D" id="2.60.40.10">
    <property type="entry name" value="Immunoglobulins"/>
    <property type="match status" value="1"/>
</dbReference>
<protein>
    <submittedName>
        <fullName evidence="1">Uncharacterized protein</fullName>
    </submittedName>
</protein>